<evidence type="ECO:0000313" key="3">
    <source>
        <dbReference type="Proteomes" id="UP000324767"/>
    </source>
</evidence>
<feature type="compositionally biased region" description="Basic residues" evidence="1">
    <location>
        <begin position="40"/>
        <end position="52"/>
    </location>
</feature>
<evidence type="ECO:0000256" key="1">
    <source>
        <dbReference type="SAM" id="MobiDB-lite"/>
    </source>
</evidence>
<dbReference type="Proteomes" id="UP000324767">
    <property type="component" value="Unassembled WGS sequence"/>
</dbReference>
<dbReference type="OrthoDB" id="507837at2759"/>
<reference evidence="2 3" key="1">
    <citation type="submission" date="2019-09" db="EMBL/GenBank/DDBJ databases">
        <title>The hologenome of the rock-dwelling lichen Lasallia pustulata.</title>
        <authorList>
            <person name="Greshake Tzovaras B."/>
            <person name="Segers F."/>
            <person name="Bicker A."/>
            <person name="Dal Grande F."/>
            <person name="Otte J."/>
            <person name="Hankeln T."/>
            <person name="Schmitt I."/>
            <person name="Ebersberger I."/>
        </authorList>
    </citation>
    <scope>NUCLEOTIDE SEQUENCE [LARGE SCALE GENOMIC DNA]</scope>
    <source>
        <strain evidence="2">A1-1</strain>
    </source>
</reference>
<name>A0A5M8PAN0_9LECA</name>
<organism evidence="2 3">
    <name type="scientific">Lasallia pustulata</name>
    <dbReference type="NCBI Taxonomy" id="136370"/>
    <lineage>
        <taxon>Eukaryota</taxon>
        <taxon>Fungi</taxon>
        <taxon>Dikarya</taxon>
        <taxon>Ascomycota</taxon>
        <taxon>Pezizomycotina</taxon>
        <taxon>Lecanoromycetes</taxon>
        <taxon>OSLEUM clade</taxon>
        <taxon>Umbilicariomycetidae</taxon>
        <taxon>Umbilicariales</taxon>
        <taxon>Umbilicariaceae</taxon>
        <taxon>Lasallia</taxon>
    </lineage>
</organism>
<feature type="compositionally biased region" description="Low complexity" evidence="1">
    <location>
        <begin position="29"/>
        <end position="39"/>
    </location>
</feature>
<dbReference type="EMBL" id="VXIT01000040">
    <property type="protein sequence ID" value="KAA6406359.1"/>
    <property type="molecule type" value="Genomic_DNA"/>
</dbReference>
<accession>A0A5M8PAN0</accession>
<feature type="compositionally biased region" description="Basic and acidic residues" evidence="1">
    <location>
        <begin position="10"/>
        <end position="19"/>
    </location>
</feature>
<proteinExistence type="predicted"/>
<sequence length="296" mass="33675">MTDNQPKPSAGEKRVHSEMSSDNVANMLSTTQQWQSHTSQRQHHARCRHTRHRQPEEVLPSFLQKYNYKHEVLCIAADEPSSVAFSFVADTAEPKDGVFTKLDDKETAPSRCLSIFMYTFNSDGKVNDIKFLRQPSKDEMARKFVKSPDYSSIPKFVGAEFSDPKYWEPSAETPRSCMQQQLPSMRSGRLGCQHCRQDPGQGCAEQFKKMITGVFKIWSPDQVKCSIAVTSDSNKAFIYWASHGEQTDTHQENHFYGLNLLIFNEKGLVKEILGFRQPLASERPQLLKADAQTAMT</sequence>
<comment type="caution">
    <text evidence="2">The sequence shown here is derived from an EMBL/GenBank/DDBJ whole genome shotgun (WGS) entry which is preliminary data.</text>
</comment>
<gene>
    <name evidence="2" type="ORF">FRX48_09854</name>
</gene>
<evidence type="ECO:0000313" key="2">
    <source>
        <dbReference type="EMBL" id="KAA6406359.1"/>
    </source>
</evidence>
<protein>
    <submittedName>
        <fullName evidence="2">Uncharacterized protein</fullName>
    </submittedName>
</protein>
<dbReference type="AlphaFoldDB" id="A0A5M8PAN0"/>
<feature type="region of interest" description="Disordered" evidence="1">
    <location>
        <begin position="1"/>
        <end position="54"/>
    </location>
</feature>